<dbReference type="PROSITE" id="PS50801">
    <property type="entry name" value="STAS"/>
    <property type="match status" value="1"/>
</dbReference>
<organism evidence="4 5">
    <name type="scientific">Halosaccharopolyspora lacisalsi</name>
    <dbReference type="NCBI Taxonomy" id="1000566"/>
    <lineage>
        <taxon>Bacteria</taxon>
        <taxon>Bacillati</taxon>
        <taxon>Actinomycetota</taxon>
        <taxon>Actinomycetes</taxon>
        <taxon>Pseudonocardiales</taxon>
        <taxon>Pseudonocardiaceae</taxon>
        <taxon>Halosaccharopolyspora</taxon>
    </lineage>
</organism>
<dbReference type="Pfam" id="PF01740">
    <property type="entry name" value="STAS"/>
    <property type="match status" value="1"/>
</dbReference>
<evidence type="ECO:0000256" key="1">
    <source>
        <dbReference type="ARBA" id="ARBA00009013"/>
    </source>
</evidence>
<dbReference type="RefSeq" id="WP_328796040.1">
    <property type="nucleotide sequence ID" value="NZ_JACGWZ010000002.1"/>
</dbReference>
<dbReference type="InterPro" id="IPR002645">
    <property type="entry name" value="STAS_dom"/>
</dbReference>
<dbReference type="GO" id="GO:0043856">
    <property type="term" value="F:anti-sigma factor antagonist activity"/>
    <property type="evidence" value="ECO:0007669"/>
    <property type="project" value="InterPro"/>
</dbReference>
<accession>A0A839DSG2</accession>
<sequence length="152" mass="16063">MTTFAPSTPVAPEYVPADPAEQAGPVRDLALHVWRPTSTAVVVHVAGELDVSTTPRLHELLVPRLSSTAGTVVLDLSGLRFLGVVGLELVAHARRRAASRAMTVCLVDGPVCVDRALNAAGWSGTIPTYATVEEAVVDMPGRRRESPLHVIG</sequence>
<dbReference type="InterPro" id="IPR003658">
    <property type="entry name" value="Anti-sigma_ant"/>
</dbReference>
<dbReference type="AlphaFoldDB" id="A0A839DSG2"/>
<dbReference type="PANTHER" id="PTHR33495:SF2">
    <property type="entry name" value="ANTI-SIGMA FACTOR ANTAGONIST TM_1081-RELATED"/>
    <property type="match status" value="1"/>
</dbReference>
<keyword evidence="5" id="KW-1185">Reference proteome</keyword>
<dbReference type="SUPFAM" id="SSF52091">
    <property type="entry name" value="SpoIIaa-like"/>
    <property type="match status" value="1"/>
</dbReference>
<proteinExistence type="inferred from homology"/>
<reference evidence="4 5" key="1">
    <citation type="submission" date="2020-07" db="EMBL/GenBank/DDBJ databases">
        <title>Sequencing the genomes of 1000 actinobacteria strains.</title>
        <authorList>
            <person name="Klenk H.-P."/>
        </authorList>
    </citation>
    <scope>NUCLEOTIDE SEQUENCE [LARGE SCALE GENOMIC DNA]</scope>
    <source>
        <strain evidence="4 5">DSM 45975</strain>
    </source>
</reference>
<dbReference type="InterPro" id="IPR036513">
    <property type="entry name" value="STAS_dom_sf"/>
</dbReference>
<gene>
    <name evidence="4" type="ORF">FHX42_002279</name>
</gene>
<dbReference type="PANTHER" id="PTHR33495">
    <property type="entry name" value="ANTI-SIGMA FACTOR ANTAGONIST TM_1081-RELATED-RELATED"/>
    <property type="match status" value="1"/>
</dbReference>
<comment type="similarity">
    <text evidence="1 2">Belongs to the anti-sigma-factor antagonist family.</text>
</comment>
<dbReference type="EMBL" id="JACGWZ010000002">
    <property type="protein sequence ID" value="MBA8824932.1"/>
    <property type="molecule type" value="Genomic_DNA"/>
</dbReference>
<dbReference type="Proteomes" id="UP000569329">
    <property type="component" value="Unassembled WGS sequence"/>
</dbReference>
<evidence type="ECO:0000313" key="5">
    <source>
        <dbReference type="Proteomes" id="UP000569329"/>
    </source>
</evidence>
<dbReference type="NCBIfam" id="TIGR00377">
    <property type="entry name" value="ant_ant_sig"/>
    <property type="match status" value="1"/>
</dbReference>
<comment type="caution">
    <text evidence="4">The sequence shown here is derived from an EMBL/GenBank/DDBJ whole genome shotgun (WGS) entry which is preliminary data.</text>
</comment>
<dbReference type="Gene3D" id="3.30.750.24">
    <property type="entry name" value="STAS domain"/>
    <property type="match status" value="1"/>
</dbReference>
<evidence type="ECO:0000256" key="2">
    <source>
        <dbReference type="RuleBase" id="RU003749"/>
    </source>
</evidence>
<protein>
    <recommendedName>
        <fullName evidence="2">Anti-sigma factor antagonist</fullName>
    </recommendedName>
</protein>
<evidence type="ECO:0000313" key="4">
    <source>
        <dbReference type="EMBL" id="MBA8824932.1"/>
    </source>
</evidence>
<name>A0A839DSG2_9PSEU</name>
<evidence type="ECO:0000259" key="3">
    <source>
        <dbReference type="PROSITE" id="PS50801"/>
    </source>
</evidence>
<feature type="domain" description="STAS" evidence="3">
    <location>
        <begin position="41"/>
        <end position="139"/>
    </location>
</feature>
<dbReference type="CDD" id="cd07043">
    <property type="entry name" value="STAS_anti-anti-sigma_factors"/>
    <property type="match status" value="1"/>
</dbReference>